<keyword evidence="2" id="KW-1185">Reference proteome</keyword>
<dbReference type="AlphaFoldDB" id="A0A6N7IN12"/>
<evidence type="ECO:0000313" key="2">
    <source>
        <dbReference type="Proteomes" id="UP000441717"/>
    </source>
</evidence>
<name>A0A6N7IN12_9FIRM</name>
<dbReference type="EMBL" id="WHYR01000007">
    <property type="protein sequence ID" value="MQL51376.1"/>
    <property type="molecule type" value="Genomic_DNA"/>
</dbReference>
<organism evidence="1 2">
    <name type="scientific">Desulfofundulus thermobenzoicus</name>
    <dbReference type="NCBI Taxonomy" id="29376"/>
    <lineage>
        <taxon>Bacteria</taxon>
        <taxon>Bacillati</taxon>
        <taxon>Bacillota</taxon>
        <taxon>Clostridia</taxon>
        <taxon>Eubacteriales</taxon>
        <taxon>Peptococcaceae</taxon>
        <taxon>Desulfofundulus</taxon>
    </lineage>
</organism>
<dbReference type="OrthoDB" id="1723031at2"/>
<protein>
    <recommendedName>
        <fullName evidence="3">Tetratricopeptide repeat protein</fullName>
    </recommendedName>
</protein>
<evidence type="ECO:0000313" key="1">
    <source>
        <dbReference type="EMBL" id="MQL51376.1"/>
    </source>
</evidence>
<dbReference type="RefSeq" id="WP_152945307.1">
    <property type="nucleotide sequence ID" value="NZ_WHYR01000007.1"/>
</dbReference>
<reference evidence="1 2" key="1">
    <citation type="submission" date="2019-10" db="EMBL/GenBank/DDBJ databases">
        <title>Comparative genomics of sulfur disproportionating microorganisms.</title>
        <authorList>
            <person name="Ward L.M."/>
            <person name="Bertran E."/>
            <person name="Johnston D."/>
        </authorList>
    </citation>
    <scope>NUCLEOTIDE SEQUENCE [LARGE SCALE GENOMIC DNA]</scope>
    <source>
        <strain evidence="1 2">DSM 14055</strain>
    </source>
</reference>
<dbReference type="Pfam" id="PF14559">
    <property type="entry name" value="TPR_19"/>
    <property type="match status" value="1"/>
</dbReference>
<sequence length="621" mass="70908">MKVNKAKQLVAKGSSLLSKSDFRAAEKVFAEALELDNAIPIRNNLATAVFMGGEPGRALKILEPCLKMENIEANPYTYALAARIYCALHRDEEARRWLQRAVDSFEEGIGLAQVPRPFREYTVAIMRAAADLGDHRYVLDLYHRWESLHIRWENRFMAAVACFNMGNYGRAADLWASIGHVYKVFPHMQQVALLAEMGVIPPFQMGYQFHSVEDMQEIILRAGNSKEGQQRCMQDGSVRMFLLSWVLADHSGKAGQALYTMIYFGGKWGEELGRQFLEYPDLPPSLKFAAADALVARGIFKENEPIPMFIDGKRRLVVLKKLPVITEPDQELDEMVDQAIRLRDNGQLEEAEALLQKIYQEGRIYPPAMMTLANILRQRDKLQESLVIMEMLADMVPDDPALLFNLSALMLQMGKVEQAREYFNKVDKNALGEQNEDKLKFLEKEIKKAELVHSLFSPEDFIADLEERQRTEVEKKPLPVDAPLSRGLKNMPAHWLECACLSHHLEPARVRQQREAQLREFLTSRSNLEQVVEALGEEERELLRYLLQRGGWSRMNAVTRKFGSLQGDGYFWQEREPVSTLGTLWSRALVFVGRARVGGNQCKIVVVPLELRQILMDILEA</sequence>
<dbReference type="InterPro" id="IPR011990">
    <property type="entry name" value="TPR-like_helical_dom_sf"/>
</dbReference>
<dbReference type="Gene3D" id="1.25.40.10">
    <property type="entry name" value="Tetratricopeptide repeat domain"/>
    <property type="match status" value="2"/>
</dbReference>
<evidence type="ECO:0008006" key="3">
    <source>
        <dbReference type="Google" id="ProtNLM"/>
    </source>
</evidence>
<proteinExistence type="predicted"/>
<dbReference type="SUPFAM" id="SSF48452">
    <property type="entry name" value="TPR-like"/>
    <property type="match status" value="1"/>
</dbReference>
<comment type="caution">
    <text evidence="1">The sequence shown here is derived from an EMBL/GenBank/DDBJ whole genome shotgun (WGS) entry which is preliminary data.</text>
</comment>
<dbReference type="Proteomes" id="UP000441717">
    <property type="component" value="Unassembled WGS sequence"/>
</dbReference>
<gene>
    <name evidence="1" type="ORF">GFC01_03675</name>
</gene>
<accession>A0A6N7IN12</accession>